<dbReference type="OrthoDB" id="3543113at2759"/>
<dbReference type="Gene3D" id="3.80.10.10">
    <property type="entry name" value="Ribonuclease Inhibitor"/>
    <property type="match status" value="1"/>
</dbReference>
<dbReference type="InParanoid" id="A0A067Q7A0"/>
<protein>
    <recommendedName>
        <fullName evidence="3">F-box domain-containing protein</fullName>
    </recommendedName>
</protein>
<dbReference type="EMBL" id="KL197711">
    <property type="protein sequence ID" value="KDQ62050.1"/>
    <property type="molecule type" value="Genomic_DNA"/>
</dbReference>
<organism evidence="1 2">
    <name type="scientific">Jaapia argillacea MUCL 33604</name>
    <dbReference type="NCBI Taxonomy" id="933084"/>
    <lineage>
        <taxon>Eukaryota</taxon>
        <taxon>Fungi</taxon>
        <taxon>Dikarya</taxon>
        <taxon>Basidiomycota</taxon>
        <taxon>Agaricomycotina</taxon>
        <taxon>Agaricomycetes</taxon>
        <taxon>Agaricomycetidae</taxon>
        <taxon>Jaapiales</taxon>
        <taxon>Jaapiaceae</taxon>
        <taxon>Jaapia</taxon>
    </lineage>
</organism>
<keyword evidence="2" id="KW-1185">Reference proteome</keyword>
<dbReference type="InterPro" id="IPR032675">
    <property type="entry name" value="LRR_dom_sf"/>
</dbReference>
<reference evidence="2" key="1">
    <citation type="journal article" date="2014" name="Proc. Natl. Acad. Sci. U.S.A.">
        <title>Extensive sampling of basidiomycete genomes demonstrates inadequacy of the white-rot/brown-rot paradigm for wood decay fungi.</title>
        <authorList>
            <person name="Riley R."/>
            <person name="Salamov A.A."/>
            <person name="Brown D.W."/>
            <person name="Nagy L.G."/>
            <person name="Floudas D."/>
            <person name="Held B.W."/>
            <person name="Levasseur A."/>
            <person name="Lombard V."/>
            <person name="Morin E."/>
            <person name="Otillar R."/>
            <person name="Lindquist E.A."/>
            <person name="Sun H."/>
            <person name="LaButti K.M."/>
            <person name="Schmutz J."/>
            <person name="Jabbour D."/>
            <person name="Luo H."/>
            <person name="Baker S.E."/>
            <person name="Pisabarro A.G."/>
            <person name="Walton J.D."/>
            <person name="Blanchette R.A."/>
            <person name="Henrissat B."/>
            <person name="Martin F."/>
            <person name="Cullen D."/>
            <person name="Hibbett D.S."/>
            <person name="Grigoriev I.V."/>
        </authorList>
    </citation>
    <scope>NUCLEOTIDE SEQUENCE [LARGE SCALE GENOMIC DNA]</scope>
    <source>
        <strain evidence="2">MUCL 33604</strain>
    </source>
</reference>
<gene>
    <name evidence="1" type="ORF">JAAARDRAFT_203271</name>
</gene>
<evidence type="ECO:0008006" key="3">
    <source>
        <dbReference type="Google" id="ProtNLM"/>
    </source>
</evidence>
<accession>A0A067Q7A0</accession>
<name>A0A067Q7A0_9AGAM</name>
<proteinExistence type="predicted"/>
<sequence>MPSDTWEEVLISTSDSVTSVLTFARPLFSSDWRRFQLYASRIQRLEVRHSTLRSGRRFEIEPKVLLDLSIHRPCSILFPHLKELLWTTWAVTPTSQLDTFPFIHIFLSSSLRKLSISGGGASQTEAKHFIASLRHKAPKLLSLDILHISDPSVSLDMTALARFTELQTLIITLTAPGDVISISSLPRLHTLDLTLSLSVSREGAFCRDLEANRSSRNSAHPPSVVRSLTVREVGLDMFAAILRTWGHHWHALEDIVVSSSRPSEAAAFQEFVHALTTQCSPSSLTSIKLVSYVVHTVSRASMAEKFTIIPDIFRPMLAFTEMRHYEVSLPFSFAFDNTFVRQLAMAWPKITHLDLASDDGHPALSQVTLEGLTVFPLNCPTLELLGIILHHAAEVASTPVLCNDTPILLDFGKAPIRDPADVARFLSGLYTNITEFYHLSRLKDSDYAIDGDTESLSRAFQGWTKVAELYFEFAKIRAEDQRHWQSSSAKPTSSVQ</sequence>
<dbReference type="AlphaFoldDB" id="A0A067Q7A0"/>
<dbReference type="Proteomes" id="UP000027265">
    <property type="component" value="Unassembled WGS sequence"/>
</dbReference>
<evidence type="ECO:0000313" key="1">
    <source>
        <dbReference type="EMBL" id="KDQ62050.1"/>
    </source>
</evidence>
<dbReference type="SUPFAM" id="SSF52047">
    <property type="entry name" value="RNI-like"/>
    <property type="match status" value="1"/>
</dbReference>
<evidence type="ECO:0000313" key="2">
    <source>
        <dbReference type="Proteomes" id="UP000027265"/>
    </source>
</evidence>
<dbReference type="HOGENOM" id="CLU_021164_0_2_1"/>